<comment type="function">
    <text evidence="13">Component of the F(0) channel, it forms part of the peripheral stalk, linking F(1) to F(0).</text>
</comment>
<evidence type="ECO:0000256" key="3">
    <source>
        <dbReference type="ARBA" id="ARBA00022475"/>
    </source>
</evidence>
<dbReference type="GeneID" id="93530192"/>
<keyword evidence="5 13" id="KW-0812">Transmembrane</keyword>
<evidence type="ECO:0000256" key="11">
    <source>
        <dbReference type="ARBA" id="ARBA00025198"/>
    </source>
</evidence>
<evidence type="ECO:0000256" key="1">
    <source>
        <dbReference type="ARBA" id="ARBA00005513"/>
    </source>
</evidence>
<dbReference type="CDD" id="cd06503">
    <property type="entry name" value="ATP-synt_Fo_b"/>
    <property type="match status" value="1"/>
</dbReference>
<comment type="similarity">
    <text evidence="1 13 14">Belongs to the ATPase B chain family.</text>
</comment>
<dbReference type="Proteomes" id="UP000259328">
    <property type="component" value="Chromosome"/>
</dbReference>
<dbReference type="InterPro" id="IPR005864">
    <property type="entry name" value="ATP_synth_F0_bsu_bac"/>
</dbReference>
<dbReference type="GO" id="GO:0045259">
    <property type="term" value="C:proton-transporting ATP synthase complex"/>
    <property type="evidence" value="ECO:0007669"/>
    <property type="project" value="UniProtKB-KW"/>
</dbReference>
<evidence type="ECO:0000256" key="2">
    <source>
        <dbReference type="ARBA" id="ARBA00022448"/>
    </source>
</evidence>
<keyword evidence="7 13" id="KW-1133">Transmembrane helix</keyword>
<keyword evidence="15" id="KW-0378">Hydrolase</keyword>
<dbReference type="GO" id="GO:0046961">
    <property type="term" value="F:proton-transporting ATPase activity, rotational mechanism"/>
    <property type="evidence" value="ECO:0007669"/>
    <property type="project" value="TreeGrafter"/>
</dbReference>
<keyword evidence="10 13" id="KW-0066">ATP synthesis</keyword>
<dbReference type="InterPro" id="IPR050059">
    <property type="entry name" value="ATP_synthase_B_chain"/>
</dbReference>
<protein>
    <recommendedName>
        <fullName evidence="13">ATP synthase subunit b</fullName>
    </recommendedName>
    <alternativeName>
        <fullName evidence="13">ATP synthase F(0) sector subunit b</fullName>
    </alternativeName>
    <alternativeName>
        <fullName evidence="13">ATPase subunit I</fullName>
    </alternativeName>
    <alternativeName>
        <fullName evidence="13">F-type ATPase subunit b</fullName>
        <shortName evidence="13">F-ATPase subunit b</shortName>
    </alternativeName>
</protein>
<dbReference type="GO" id="GO:0046933">
    <property type="term" value="F:proton-transporting ATP synthase activity, rotational mechanism"/>
    <property type="evidence" value="ECO:0007669"/>
    <property type="project" value="UniProtKB-UniRule"/>
</dbReference>
<dbReference type="HAMAP" id="MF_01398">
    <property type="entry name" value="ATP_synth_b_bprime"/>
    <property type="match status" value="1"/>
</dbReference>
<dbReference type="InterPro" id="IPR002146">
    <property type="entry name" value="ATP_synth_b/b'su_bac/chlpt"/>
</dbReference>
<sequence>MSSSVQVLSETIEIGKVVTASDEIAKRFNNLFPSIPMMLATFIAFVIVFLLLFFFLYKPVKKMIHKRQEFIQSQIDDSIKAKEDSLAKLSQAQAELIESHKQSVNIVNNAKSKAQEILASYKNKAISDANRLIEETQIDLNERKKEFDKNSRILIAETATEIAQRILKREISKSTQDEIIKDFLEDKTPIEDI</sequence>
<evidence type="ECO:0000256" key="13">
    <source>
        <dbReference type="HAMAP-Rule" id="MF_01398"/>
    </source>
</evidence>
<evidence type="ECO:0000256" key="9">
    <source>
        <dbReference type="ARBA" id="ARBA00023136"/>
    </source>
</evidence>
<comment type="subunit">
    <text evidence="13">F-type ATPases have 2 components, F(1) - the catalytic core - and F(0) - the membrane proton channel. F(1) has five subunits: alpha(3), beta(3), gamma(1), delta(1), epsilon(1). F(0) has three main subunits: a(1), b(2) and c(10-14). The alpha and beta chains form an alternating ring which encloses part of the gamma chain. F(1) is attached to F(0) by a central stalk formed by the gamma and epsilon chains, while a peripheral stalk is formed by the delta and b chains.</text>
</comment>
<dbReference type="InterPro" id="IPR028987">
    <property type="entry name" value="ATP_synth_B-like_membr_sf"/>
</dbReference>
<organism evidence="15 16">
    <name type="scientific">Mycoplasmopsis synoviae</name>
    <name type="common">Mycoplasma synoviae</name>
    <dbReference type="NCBI Taxonomy" id="2109"/>
    <lineage>
        <taxon>Bacteria</taxon>
        <taxon>Bacillati</taxon>
        <taxon>Mycoplasmatota</taxon>
        <taxon>Mycoplasmoidales</taxon>
        <taxon>Metamycoplasmataceae</taxon>
        <taxon>Mycoplasmopsis</taxon>
    </lineage>
</organism>
<keyword evidence="9 13" id="KW-0472">Membrane</keyword>
<dbReference type="NCBIfam" id="TIGR01144">
    <property type="entry name" value="ATP_synt_b"/>
    <property type="match status" value="1"/>
</dbReference>
<evidence type="ECO:0000256" key="6">
    <source>
        <dbReference type="ARBA" id="ARBA00022781"/>
    </source>
</evidence>
<evidence type="ECO:0000256" key="5">
    <source>
        <dbReference type="ARBA" id="ARBA00022692"/>
    </source>
</evidence>
<accession>A0A3B0PAJ2</accession>
<dbReference type="Pfam" id="PF00430">
    <property type="entry name" value="ATP-synt_B"/>
    <property type="match status" value="1"/>
</dbReference>
<dbReference type="AlphaFoldDB" id="A0A3B0PAJ2"/>
<name>A0A3B0PAJ2_MYCSY</name>
<evidence type="ECO:0000256" key="14">
    <source>
        <dbReference type="RuleBase" id="RU003848"/>
    </source>
</evidence>
<dbReference type="EMBL" id="LS991953">
    <property type="protein sequence ID" value="SYV93140.1"/>
    <property type="molecule type" value="Genomic_DNA"/>
</dbReference>
<comment type="function">
    <text evidence="11 13">F(1)F(0) ATP synthase produces ATP from ADP in the presence of a proton or sodium gradient. F-type ATPases consist of two structural domains, F(1) containing the extramembraneous catalytic core and F(0) containing the membrane proton channel, linked together by a central stalk and a peripheral stalk. During catalysis, ATP synthesis in the catalytic domain of F(1) is coupled via a rotary mechanism of the central stalk subunits to proton translocation.</text>
</comment>
<dbReference type="RefSeq" id="WP_020003250.1">
    <property type="nucleotide sequence ID" value="NZ_LS991953.1"/>
</dbReference>
<evidence type="ECO:0000256" key="7">
    <source>
        <dbReference type="ARBA" id="ARBA00022989"/>
    </source>
</evidence>
<keyword evidence="2 13" id="KW-0813">Transport</keyword>
<gene>
    <name evidence="13 15" type="primary">atpF</name>
    <name evidence="15" type="ORF">NCTC10124_00869</name>
</gene>
<reference evidence="16" key="1">
    <citation type="submission" date="2018-06" db="EMBL/GenBank/DDBJ databases">
        <authorList>
            <consortium name="Pathogen Informatics"/>
        </authorList>
    </citation>
    <scope>NUCLEOTIDE SEQUENCE [LARGE SCALE GENOMIC DNA]</scope>
    <source>
        <strain evidence="16">NCTC10124</strain>
    </source>
</reference>
<comment type="subcellular location">
    <subcellularLocation>
        <location evidence="13">Cell membrane</location>
        <topology evidence="13">Single-pass membrane protein</topology>
    </subcellularLocation>
    <subcellularLocation>
        <location evidence="12">Endomembrane system</location>
        <topology evidence="12">Single-pass membrane protein</topology>
    </subcellularLocation>
</comment>
<dbReference type="GO" id="GO:0012505">
    <property type="term" value="C:endomembrane system"/>
    <property type="evidence" value="ECO:0007669"/>
    <property type="project" value="UniProtKB-SubCell"/>
</dbReference>
<evidence type="ECO:0000256" key="10">
    <source>
        <dbReference type="ARBA" id="ARBA00023310"/>
    </source>
</evidence>
<proteinExistence type="inferred from homology"/>
<dbReference type="SUPFAM" id="SSF81573">
    <property type="entry name" value="F1F0 ATP synthase subunit B, membrane domain"/>
    <property type="match status" value="1"/>
</dbReference>
<keyword evidence="8 13" id="KW-0406">Ion transport</keyword>
<evidence type="ECO:0000256" key="4">
    <source>
        <dbReference type="ARBA" id="ARBA00022547"/>
    </source>
</evidence>
<feature type="transmembrane region" description="Helical" evidence="13">
    <location>
        <begin position="35"/>
        <end position="57"/>
    </location>
</feature>
<evidence type="ECO:0000256" key="12">
    <source>
        <dbReference type="ARBA" id="ARBA00037847"/>
    </source>
</evidence>
<dbReference type="GO" id="GO:0016787">
    <property type="term" value="F:hydrolase activity"/>
    <property type="evidence" value="ECO:0007669"/>
    <property type="project" value="UniProtKB-KW"/>
</dbReference>
<keyword evidence="4 13" id="KW-0138">CF(0)</keyword>
<dbReference type="PANTHER" id="PTHR33445:SF1">
    <property type="entry name" value="ATP SYNTHASE SUBUNIT B"/>
    <property type="match status" value="1"/>
</dbReference>
<dbReference type="GO" id="GO:0005886">
    <property type="term" value="C:plasma membrane"/>
    <property type="evidence" value="ECO:0007669"/>
    <property type="project" value="UniProtKB-SubCell"/>
</dbReference>
<dbReference type="PANTHER" id="PTHR33445">
    <property type="entry name" value="ATP SYNTHASE SUBUNIT B', CHLOROPLASTIC"/>
    <property type="match status" value="1"/>
</dbReference>
<evidence type="ECO:0000313" key="16">
    <source>
        <dbReference type="Proteomes" id="UP000259328"/>
    </source>
</evidence>
<keyword evidence="3 13" id="KW-1003">Cell membrane</keyword>
<evidence type="ECO:0000313" key="15">
    <source>
        <dbReference type="EMBL" id="SYV93140.1"/>
    </source>
</evidence>
<evidence type="ECO:0000256" key="8">
    <source>
        <dbReference type="ARBA" id="ARBA00023065"/>
    </source>
</evidence>
<keyword evidence="6 13" id="KW-0375">Hydrogen ion transport</keyword>